<dbReference type="AlphaFoldDB" id="A0A067CV28"/>
<dbReference type="GeneID" id="24127501"/>
<evidence type="ECO:0000313" key="9">
    <source>
        <dbReference type="EMBL" id="KDO30381.1"/>
    </source>
</evidence>
<protein>
    <recommendedName>
        <fullName evidence="11">Dephospho-CoA kinase</fullName>
    </recommendedName>
</protein>
<dbReference type="HAMAP" id="MF_00376">
    <property type="entry name" value="Dephospho_CoA_kinase"/>
    <property type="match status" value="1"/>
</dbReference>
<evidence type="ECO:0000313" key="10">
    <source>
        <dbReference type="Proteomes" id="UP000030745"/>
    </source>
</evidence>
<dbReference type="PROSITE" id="PS51219">
    <property type="entry name" value="DPCK"/>
    <property type="match status" value="1"/>
</dbReference>
<evidence type="ECO:0000256" key="7">
    <source>
        <dbReference type="ARBA" id="ARBA00022993"/>
    </source>
</evidence>
<dbReference type="GO" id="GO:0015937">
    <property type="term" value="P:coenzyme A biosynthetic process"/>
    <property type="evidence" value="ECO:0007669"/>
    <property type="project" value="UniProtKB-KW"/>
</dbReference>
<keyword evidence="4" id="KW-0547">Nucleotide-binding</keyword>
<evidence type="ECO:0000256" key="4">
    <source>
        <dbReference type="ARBA" id="ARBA00022741"/>
    </source>
</evidence>
<keyword evidence="3" id="KW-0808">Transferase</keyword>
<keyword evidence="2" id="KW-0963">Cytoplasm</keyword>
<evidence type="ECO:0000256" key="2">
    <source>
        <dbReference type="ARBA" id="ARBA00022490"/>
    </source>
</evidence>
<feature type="transmembrane region" description="Helical" evidence="8">
    <location>
        <begin position="61"/>
        <end position="92"/>
    </location>
</feature>
<dbReference type="FunFam" id="3.40.50.300:FF:000991">
    <property type="entry name" value="Dephospho-CoA kinase"/>
    <property type="match status" value="1"/>
</dbReference>
<dbReference type="Proteomes" id="UP000030745">
    <property type="component" value="Unassembled WGS sequence"/>
</dbReference>
<comment type="similarity">
    <text evidence="1">Belongs to the CoaE family.</text>
</comment>
<dbReference type="InterPro" id="IPR001977">
    <property type="entry name" value="Depp_CoAkinase"/>
</dbReference>
<dbReference type="KEGG" id="spar:SPRG_05092"/>
<dbReference type="NCBIfam" id="TIGR00152">
    <property type="entry name" value="dephospho-CoA kinase"/>
    <property type="match status" value="1"/>
</dbReference>
<dbReference type="SUPFAM" id="SSF52540">
    <property type="entry name" value="P-loop containing nucleoside triphosphate hydrolases"/>
    <property type="match status" value="1"/>
</dbReference>
<gene>
    <name evidence="9" type="ORF">SPRG_05092</name>
</gene>
<name>A0A067CV28_SAPPC</name>
<dbReference type="GO" id="GO:0004140">
    <property type="term" value="F:dephospho-CoA kinase activity"/>
    <property type="evidence" value="ECO:0007669"/>
    <property type="project" value="InterPro"/>
</dbReference>
<organism evidence="9 10">
    <name type="scientific">Saprolegnia parasitica (strain CBS 223.65)</name>
    <dbReference type="NCBI Taxonomy" id="695850"/>
    <lineage>
        <taxon>Eukaryota</taxon>
        <taxon>Sar</taxon>
        <taxon>Stramenopiles</taxon>
        <taxon>Oomycota</taxon>
        <taxon>Saprolegniomycetes</taxon>
        <taxon>Saprolegniales</taxon>
        <taxon>Saprolegniaceae</taxon>
        <taxon>Saprolegnia</taxon>
    </lineage>
</organism>
<dbReference type="STRING" id="695850.A0A067CV28"/>
<dbReference type="Pfam" id="PF01121">
    <property type="entry name" value="CoaE"/>
    <property type="match status" value="1"/>
</dbReference>
<evidence type="ECO:0000256" key="3">
    <source>
        <dbReference type="ARBA" id="ARBA00022679"/>
    </source>
</evidence>
<dbReference type="PANTHER" id="PTHR10695:SF46">
    <property type="entry name" value="BIFUNCTIONAL COENZYME A SYNTHASE-RELATED"/>
    <property type="match status" value="1"/>
</dbReference>
<accession>A0A067CV28</accession>
<evidence type="ECO:0000256" key="5">
    <source>
        <dbReference type="ARBA" id="ARBA00022777"/>
    </source>
</evidence>
<keyword evidence="10" id="KW-1185">Reference proteome</keyword>
<keyword evidence="7" id="KW-0173">Coenzyme A biosynthesis</keyword>
<dbReference type="PANTHER" id="PTHR10695">
    <property type="entry name" value="DEPHOSPHO-COA KINASE-RELATED"/>
    <property type="match status" value="1"/>
</dbReference>
<keyword evidence="8" id="KW-1133">Transmembrane helix</keyword>
<dbReference type="InterPro" id="IPR027417">
    <property type="entry name" value="P-loop_NTPase"/>
</dbReference>
<dbReference type="OMA" id="DVDKEYH"/>
<keyword evidence="8" id="KW-0812">Transmembrane</keyword>
<keyword evidence="8" id="KW-0472">Membrane</keyword>
<feature type="transmembrane region" description="Helical" evidence="8">
    <location>
        <begin position="6"/>
        <end position="26"/>
    </location>
</feature>
<dbReference type="EMBL" id="KK583202">
    <property type="protein sequence ID" value="KDO30381.1"/>
    <property type="molecule type" value="Genomic_DNA"/>
</dbReference>
<evidence type="ECO:0008006" key="11">
    <source>
        <dbReference type="Google" id="ProtNLM"/>
    </source>
</evidence>
<evidence type="ECO:0000256" key="1">
    <source>
        <dbReference type="ARBA" id="ARBA00009018"/>
    </source>
</evidence>
<proteinExistence type="inferred from homology"/>
<reference evidence="9 10" key="1">
    <citation type="journal article" date="2013" name="PLoS Genet.">
        <title>Distinctive expansion of potential virulence genes in the genome of the oomycete fish pathogen Saprolegnia parasitica.</title>
        <authorList>
            <person name="Jiang R.H."/>
            <person name="de Bruijn I."/>
            <person name="Haas B.J."/>
            <person name="Belmonte R."/>
            <person name="Lobach L."/>
            <person name="Christie J."/>
            <person name="van den Ackerveken G."/>
            <person name="Bottin A."/>
            <person name="Bulone V."/>
            <person name="Diaz-Moreno S.M."/>
            <person name="Dumas B."/>
            <person name="Fan L."/>
            <person name="Gaulin E."/>
            <person name="Govers F."/>
            <person name="Grenville-Briggs L.J."/>
            <person name="Horner N.R."/>
            <person name="Levin J.Z."/>
            <person name="Mammella M."/>
            <person name="Meijer H.J."/>
            <person name="Morris P."/>
            <person name="Nusbaum C."/>
            <person name="Oome S."/>
            <person name="Phillips A.J."/>
            <person name="van Rooyen D."/>
            <person name="Rzeszutek E."/>
            <person name="Saraiva M."/>
            <person name="Secombes C.J."/>
            <person name="Seidl M.F."/>
            <person name="Snel B."/>
            <person name="Stassen J.H."/>
            <person name="Sykes S."/>
            <person name="Tripathy S."/>
            <person name="van den Berg H."/>
            <person name="Vega-Arreguin J.C."/>
            <person name="Wawra S."/>
            <person name="Young S.K."/>
            <person name="Zeng Q."/>
            <person name="Dieguez-Uribeondo J."/>
            <person name="Russ C."/>
            <person name="Tyler B.M."/>
            <person name="van West P."/>
        </authorList>
    </citation>
    <scope>NUCLEOTIDE SEQUENCE [LARGE SCALE GENOMIC DNA]</scope>
    <source>
        <strain evidence="9 10">CBS 223.65</strain>
    </source>
</reference>
<evidence type="ECO:0000256" key="8">
    <source>
        <dbReference type="SAM" id="Phobius"/>
    </source>
</evidence>
<feature type="transmembrane region" description="Helical" evidence="8">
    <location>
        <begin position="38"/>
        <end position="55"/>
    </location>
</feature>
<dbReference type="RefSeq" id="XP_012198991.1">
    <property type="nucleotide sequence ID" value="XM_012343601.1"/>
</dbReference>
<dbReference type="OrthoDB" id="247245at2759"/>
<dbReference type="VEuPathDB" id="FungiDB:SPRG_05092"/>
<sequence>MGFGAFVRDSVLALLILSASGLVGYFRRRWAYRPLHKYGLTLGAMLVGAGAYMFLRSNSGTLAALVLLFLTMLGFAAGDGCVAIGLTGGIATGKSTVSKRLREKGAVIIDADVVARQVVEPGQPAHRAIVAAFGKDVLNGDRTLDRAKLGSLVFNDPAKRATLNACTHKHILLAMFFELLYLRVVKRAKLVVFDAPLLFETRILEYFCTPIVVVACSEANQLTRLMARDKLPKDQATKRIQAQMPLAEKAVKANIVLDNDGSPEALIKLVDATYETLKRVY</sequence>
<keyword evidence="5" id="KW-0418">Kinase</keyword>
<dbReference type="Gene3D" id="3.40.50.300">
    <property type="entry name" value="P-loop containing nucleotide triphosphate hydrolases"/>
    <property type="match status" value="1"/>
</dbReference>
<keyword evidence="6" id="KW-0067">ATP-binding</keyword>
<dbReference type="GO" id="GO:0005524">
    <property type="term" value="F:ATP binding"/>
    <property type="evidence" value="ECO:0007669"/>
    <property type="project" value="UniProtKB-KW"/>
</dbReference>
<dbReference type="CDD" id="cd02022">
    <property type="entry name" value="DPCK"/>
    <property type="match status" value="1"/>
</dbReference>
<evidence type="ECO:0000256" key="6">
    <source>
        <dbReference type="ARBA" id="ARBA00022840"/>
    </source>
</evidence>